<dbReference type="PROSITE" id="PS00571">
    <property type="entry name" value="AMIDASES"/>
    <property type="match status" value="1"/>
</dbReference>
<dbReference type="RefSeq" id="WP_115467195.1">
    <property type="nucleotide sequence ID" value="NZ_QKRA01000002.1"/>
</dbReference>
<dbReference type="EMBL" id="QKRA01000002">
    <property type="protein sequence ID" value="RDL45161.1"/>
    <property type="molecule type" value="Genomic_DNA"/>
</dbReference>
<feature type="domain" description="Amidase" evidence="1">
    <location>
        <begin position="27"/>
        <end position="200"/>
    </location>
</feature>
<dbReference type="InterPro" id="IPR020556">
    <property type="entry name" value="Amidase_CS"/>
</dbReference>
<dbReference type="PANTHER" id="PTHR46310:SF7">
    <property type="entry name" value="AMIDASE 1"/>
    <property type="match status" value="1"/>
</dbReference>
<gene>
    <name evidence="2" type="ORF">DN730_05990</name>
</gene>
<dbReference type="NCBIfam" id="NF006169">
    <property type="entry name" value="PRK08310.1"/>
    <property type="match status" value="1"/>
</dbReference>
<feature type="domain" description="Amidase" evidence="1">
    <location>
        <begin position="303"/>
        <end position="386"/>
    </location>
</feature>
<organism evidence="2 3">
    <name type="scientific">Marinomonas piezotolerans</name>
    <dbReference type="NCBI Taxonomy" id="2213058"/>
    <lineage>
        <taxon>Bacteria</taxon>
        <taxon>Pseudomonadati</taxon>
        <taxon>Pseudomonadota</taxon>
        <taxon>Gammaproteobacteria</taxon>
        <taxon>Oceanospirillales</taxon>
        <taxon>Oceanospirillaceae</taxon>
        <taxon>Marinomonas</taxon>
    </lineage>
</organism>
<reference evidence="2 3" key="1">
    <citation type="submission" date="2018-06" db="EMBL/GenBank/DDBJ databases">
        <title>Marinomonas sp. YLB-05 draft genome sequence.</title>
        <authorList>
            <person name="Yu L."/>
            <person name="Tang X."/>
        </authorList>
    </citation>
    <scope>NUCLEOTIDE SEQUENCE [LARGE SCALE GENOMIC DNA]</scope>
    <source>
        <strain evidence="2 3">YLB-05</strain>
    </source>
</reference>
<evidence type="ECO:0000259" key="1">
    <source>
        <dbReference type="Pfam" id="PF01425"/>
    </source>
</evidence>
<dbReference type="AlphaFoldDB" id="A0A370UBP5"/>
<dbReference type="InterPro" id="IPR023631">
    <property type="entry name" value="Amidase_dom"/>
</dbReference>
<name>A0A370UBP5_9GAMM</name>
<dbReference type="InterPro" id="IPR036928">
    <property type="entry name" value="AS_sf"/>
</dbReference>
<keyword evidence="3" id="KW-1185">Reference proteome</keyword>
<dbReference type="SUPFAM" id="SSF75304">
    <property type="entry name" value="Amidase signature (AS) enzymes"/>
    <property type="match status" value="1"/>
</dbReference>
<evidence type="ECO:0000313" key="3">
    <source>
        <dbReference type="Proteomes" id="UP000254326"/>
    </source>
</evidence>
<dbReference type="Proteomes" id="UP000254326">
    <property type="component" value="Unassembled WGS sequence"/>
</dbReference>
<comment type="caution">
    <text evidence="2">The sequence shown here is derived from an EMBL/GenBank/DDBJ whole genome shotgun (WGS) entry which is preliminary data.</text>
</comment>
<evidence type="ECO:0000313" key="2">
    <source>
        <dbReference type="EMBL" id="RDL45161.1"/>
    </source>
</evidence>
<protein>
    <submittedName>
        <fullName evidence="2">Amidase</fullName>
    </submittedName>
</protein>
<sequence length="395" mass="42437">MKHFTVQQPFLSLPPSSPICAPNPSDDQPLQGLRLAVKDLFHIAGLPTTAGNPTWLATHDIPTQTASSVLALLNAGAEFVGKTITDELAYSLNGQNIHYGTPQNPITPERLPGGSSSGSAVAVAAHLADIGLGTDTGGSIRVPSSYNGLFGLRPTHGVIVTDQLVGLAPDFDTIGVMTRSLDELEQCARVLLPDAITNTSLTQPNILIAHSLIDQVEHAKHLNEQLSIWVSEGKLNSPQPLEINAATWKTGATFRTLQGAQIWQEHGKWITLNSPDFAPDIDSRFRWTESITHDEINQAIAQQAEFRAWMDKTLAGSILILPTTPGRAPLLNTPDESLADYRNQLLELTAIAGLCGLPQLHLPVCQIDGAPCGVSLIGPRNSDLELIAFAQHLME</sequence>
<proteinExistence type="predicted"/>
<accession>A0A370UBP5</accession>
<dbReference type="OrthoDB" id="8872210at2"/>
<dbReference type="Gene3D" id="3.90.1300.10">
    <property type="entry name" value="Amidase signature (AS) domain"/>
    <property type="match status" value="1"/>
</dbReference>
<dbReference type="Pfam" id="PF01425">
    <property type="entry name" value="Amidase"/>
    <property type="match status" value="2"/>
</dbReference>
<dbReference type="PANTHER" id="PTHR46310">
    <property type="entry name" value="AMIDASE 1"/>
    <property type="match status" value="1"/>
</dbReference>